<evidence type="ECO:0000256" key="6">
    <source>
        <dbReference type="ARBA" id="ARBA00022989"/>
    </source>
</evidence>
<dbReference type="Pfam" id="PF00999">
    <property type="entry name" value="Na_H_Exchanger"/>
    <property type="match status" value="1"/>
</dbReference>
<evidence type="ECO:0000256" key="3">
    <source>
        <dbReference type="ARBA" id="ARBA00022538"/>
    </source>
</evidence>
<keyword evidence="13" id="KW-1185">Reference proteome</keyword>
<dbReference type="InterPro" id="IPR006153">
    <property type="entry name" value="Cation/H_exchanger_TM"/>
</dbReference>
<evidence type="ECO:0000256" key="8">
    <source>
        <dbReference type="ARBA" id="ARBA00023136"/>
    </source>
</evidence>
<dbReference type="GO" id="GO:0006885">
    <property type="term" value="P:regulation of pH"/>
    <property type="evidence" value="ECO:0007669"/>
    <property type="project" value="TreeGrafter"/>
</dbReference>
<evidence type="ECO:0000256" key="9">
    <source>
        <dbReference type="ARBA" id="ARBA00038341"/>
    </source>
</evidence>
<evidence type="ECO:0000256" key="10">
    <source>
        <dbReference type="SAM" id="Phobius"/>
    </source>
</evidence>
<keyword evidence="8 10" id="KW-0472">Membrane</keyword>
<evidence type="ECO:0000256" key="1">
    <source>
        <dbReference type="ARBA" id="ARBA00004141"/>
    </source>
</evidence>
<evidence type="ECO:0000256" key="2">
    <source>
        <dbReference type="ARBA" id="ARBA00022448"/>
    </source>
</evidence>
<evidence type="ECO:0000313" key="13">
    <source>
        <dbReference type="Proteomes" id="UP001454036"/>
    </source>
</evidence>
<dbReference type="EMBL" id="BAABME010000443">
    <property type="protein sequence ID" value="GAA0142809.1"/>
    <property type="molecule type" value="Genomic_DNA"/>
</dbReference>
<keyword evidence="3" id="KW-0633">Potassium transport</keyword>
<proteinExistence type="inferred from homology"/>
<dbReference type="GO" id="GO:0016020">
    <property type="term" value="C:membrane"/>
    <property type="evidence" value="ECO:0007669"/>
    <property type="project" value="UniProtKB-SubCell"/>
</dbReference>
<keyword evidence="7" id="KW-0406">Ion transport</keyword>
<evidence type="ECO:0000256" key="4">
    <source>
        <dbReference type="ARBA" id="ARBA00022692"/>
    </source>
</evidence>
<protein>
    <submittedName>
        <fullName evidence="12">Transporter</fullName>
    </submittedName>
</protein>
<evidence type="ECO:0000313" key="12">
    <source>
        <dbReference type="EMBL" id="GAA0142809.1"/>
    </source>
</evidence>
<keyword evidence="5" id="KW-0630">Potassium</keyword>
<dbReference type="GO" id="GO:1902600">
    <property type="term" value="P:proton transmembrane transport"/>
    <property type="evidence" value="ECO:0007669"/>
    <property type="project" value="InterPro"/>
</dbReference>
<dbReference type="Gene3D" id="1.20.1530.20">
    <property type="match status" value="1"/>
</dbReference>
<reference evidence="12 13" key="1">
    <citation type="submission" date="2024-01" db="EMBL/GenBank/DDBJ databases">
        <title>The complete chloroplast genome sequence of Lithospermum erythrorhizon: insights into the phylogenetic relationship among Boraginaceae species and the maternal lineages of purple gromwells.</title>
        <authorList>
            <person name="Okada T."/>
            <person name="Watanabe K."/>
        </authorList>
    </citation>
    <scope>NUCLEOTIDE SEQUENCE [LARGE SCALE GENOMIC DNA]</scope>
</reference>
<name>A0AAV3NTV1_LITER</name>
<dbReference type="InterPro" id="IPR038770">
    <property type="entry name" value="Na+/solute_symporter_sf"/>
</dbReference>
<sequence>MVSGFITDAIGTHYVFGAFVFGLIIPNGQLGLTLLERCLAIRGLGTWSVPALIIILSCFGKVAETLHVALYYKIPFNEGLTLGLLMNTKGLVEMIVLNVGKDQKILDDKSFSIMVIVEVTSQLENLPHTKQELSKAQTLMINLKCWFASILQEISQQSSTLLKHPSLLKSPLFVIMSSILLSSPVGHLQCLSFTTQGNQAVK</sequence>
<keyword evidence="6 10" id="KW-1133">Transmembrane helix</keyword>
<comment type="subcellular location">
    <subcellularLocation>
        <location evidence="1">Membrane</location>
        <topology evidence="1">Multi-pass membrane protein</topology>
    </subcellularLocation>
</comment>
<comment type="similarity">
    <text evidence="9">Belongs to the monovalent cation:proton antiporter 2 (CPA2) transporter (TC 2.A.37) family. CHX (TC 2.A.37.4) subfamily.</text>
</comment>
<dbReference type="Proteomes" id="UP001454036">
    <property type="component" value="Unassembled WGS sequence"/>
</dbReference>
<dbReference type="GO" id="GO:0015297">
    <property type="term" value="F:antiporter activity"/>
    <property type="evidence" value="ECO:0007669"/>
    <property type="project" value="InterPro"/>
</dbReference>
<keyword evidence="2" id="KW-0813">Transport</keyword>
<evidence type="ECO:0000256" key="5">
    <source>
        <dbReference type="ARBA" id="ARBA00022958"/>
    </source>
</evidence>
<feature type="domain" description="Cation/H+ exchanger transmembrane" evidence="11">
    <location>
        <begin position="46"/>
        <end position="121"/>
    </location>
</feature>
<dbReference type="GO" id="GO:0012505">
    <property type="term" value="C:endomembrane system"/>
    <property type="evidence" value="ECO:0007669"/>
    <property type="project" value="TreeGrafter"/>
</dbReference>
<dbReference type="GO" id="GO:0006813">
    <property type="term" value="P:potassium ion transport"/>
    <property type="evidence" value="ECO:0007669"/>
    <property type="project" value="UniProtKB-KW"/>
</dbReference>
<dbReference type="InterPro" id="IPR050794">
    <property type="entry name" value="CPA2_transporter"/>
</dbReference>
<feature type="transmembrane region" description="Helical" evidence="10">
    <location>
        <begin position="47"/>
        <end position="72"/>
    </location>
</feature>
<organism evidence="12 13">
    <name type="scientific">Lithospermum erythrorhizon</name>
    <name type="common">Purple gromwell</name>
    <name type="synonym">Lithospermum officinale var. erythrorhizon</name>
    <dbReference type="NCBI Taxonomy" id="34254"/>
    <lineage>
        <taxon>Eukaryota</taxon>
        <taxon>Viridiplantae</taxon>
        <taxon>Streptophyta</taxon>
        <taxon>Embryophyta</taxon>
        <taxon>Tracheophyta</taxon>
        <taxon>Spermatophyta</taxon>
        <taxon>Magnoliopsida</taxon>
        <taxon>eudicotyledons</taxon>
        <taxon>Gunneridae</taxon>
        <taxon>Pentapetalae</taxon>
        <taxon>asterids</taxon>
        <taxon>lamiids</taxon>
        <taxon>Boraginales</taxon>
        <taxon>Boraginaceae</taxon>
        <taxon>Boraginoideae</taxon>
        <taxon>Lithospermeae</taxon>
        <taxon>Lithospermum</taxon>
    </lineage>
</organism>
<accession>A0AAV3NTV1</accession>
<dbReference type="PANTHER" id="PTHR32468:SF26">
    <property type="entry name" value="CATION_H(+) ANTIPORTER 15"/>
    <property type="match status" value="1"/>
</dbReference>
<evidence type="ECO:0000259" key="11">
    <source>
        <dbReference type="Pfam" id="PF00999"/>
    </source>
</evidence>
<keyword evidence="4 10" id="KW-0812">Transmembrane</keyword>
<gene>
    <name evidence="12" type="ORF">LIER_03627</name>
</gene>
<dbReference type="AlphaFoldDB" id="A0AAV3NTV1"/>
<dbReference type="PANTHER" id="PTHR32468">
    <property type="entry name" value="CATION/H + ANTIPORTER"/>
    <property type="match status" value="1"/>
</dbReference>
<feature type="transmembrane region" description="Helical" evidence="10">
    <location>
        <begin position="12"/>
        <end position="35"/>
    </location>
</feature>
<evidence type="ECO:0000256" key="7">
    <source>
        <dbReference type="ARBA" id="ARBA00023065"/>
    </source>
</evidence>
<comment type="caution">
    <text evidence="12">The sequence shown here is derived from an EMBL/GenBank/DDBJ whole genome shotgun (WGS) entry which is preliminary data.</text>
</comment>